<feature type="region of interest" description="Disordered" evidence="1">
    <location>
        <begin position="80"/>
        <end position="102"/>
    </location>
</feature>
<dbReference type="WBParaSite" id="EEL_0000999501-mRNA-1">
    <property type="protein sequence ID" value="EEL_0000999501-mRNA-1"/>
    <property type="gene ID" value="EEL_0000999501"/>
</dbReference>
<accession>A0A0R3S5C6</accession>
<sequence>MKLSIKSPDGQIEVFDEVDKWSFSTLRRQVIQRFNLKRDFSLFFGSRELPVDDTKLFESDMEFVSGDRLRLVINEKGLSSIGSSGSSSKFWAGSGSKNSDNSENNKTVFEIVLDEMKQKGFECIGHKDDGTRWTFRHPDSVLIGEVDFRVYNDRLVKYVHATASIYHPSSRYFLEPVVLEEKSEDLRKKVSKYLVLPLKLALLGHENRFLRMLGISVIAEYLFEMLDPKSLLRLERTNRYAFNICRSPRMGRIWKLYCQRDFGKGNYCAF</sequence>
<dbReference type="STRING" id="1147741.A0A0R3S5C6"/>
<name>A0A0R3S5C6_9BILA</name>
<reference evidence="3" key="1">
    <citation type="submission" date="2017-02" db="UniProtKB">
        <authorList>
            <consortium name="WormBaseParasite"/>
        </authorList>
    </citation>
    <scope>IDENTIFICATION</scope>
</reference>
<evidence type="ECO:0000313" key="3">
    <source>
        <dbReference type="WBParaSite" id="EEL_0000999501-mRNA-1"/>
    </source>
</evidence>
<evidence type="ECO:0000256" key="1">
    <source>
        <dbReference type="SAM" id="MobiDB-lite"/>
    </source>
</evidence>
<evidence type="ECO:0000313" key="2">
    <source>
        <dbReference type="Proteomes" id="UP000050640"/>
    </source>
</evidence>
<organism evidence="2 3">
    <name type="scientific">Elaeophora elaphi</name>
    <dbReference type="NCBI Taxonomy" id="1147741"/>
    <lineage>
        <taxon>Eukaryota</taxon>
        <taxon>Metazoa</taxon>
        <taxon>Ecdysozoa</taxon>
        <taxon>Nematoda</taxon>
        <taxon>Chromadorea</taxon>
        <taxon>Rhabditida</taxon>
        <taxon>Spirurina</taxon>
        <taxon>Spiruromorpha</taxon>
        <taxon>Filarioidea</taxon>
        <taxon>Onchocercidae</taxon>
        <taxon>Elaeophora</taxon>
    </lineage>
</organism>
<dbReference type="Proteomes" id="UP000050640">
    <property type="component" value="Unplaced"/>
</dbReference>
<feature type="compositionally biased region" description="Low complexity" evidence="1">
    <location>
        <begin position="80"/>
        <end position="96"/>
    </location>
</feature>
<protein>
    <submittedName>
        <fullName evidence="3">Ubiquitin-like domain-containing protein</fullName>
    </submittedName>
</protein>
<keyword evidence="2" id="KW-1185">Reference proteome</keyword>
<proteinExistence type="predicted"/>
<dbReference type="AlphaFoldDB" id="A0A0R3S5C6"/>
<dbReference type="InterPro" id="IPR036047">
    <property type="entry name" value="F-box-like_dom_sf"/>
</dbReference>
<dbReference type="SUPFAM" id="SSF81383">
    <property type="entry name" value="F-box domain"/>
    <property type="match status" value="1"/>
</dbReference>